<evidence type="ECO:0008006" key="4">
    <source>
        <dbReference type="Google" id="ProtNLM"/>
    </source>
</evidence>
<evidence type="ECO:0000313" key="2">
    <source>
        <dbReference type="EMBL" id="QUP56807.1"/>
    </source>
</evidence>
<feature type="region of interest" description="Disordered" evidence="1">
    <location>
        <begin position="57"/>
        <end position="77"/>
    </location>
</feature>
<accession>A0ABX7ZPE0</accession>
<dbReference type="Proteomes" id="UP000677898">
    <property type="component" value="Plasmid pLLRS-1"/>
</dbReference>
<keyword evidence="2" id="KW-0614">Plasmid</keyword>
<sequence length="221" mass="23976">MMFCKDQAKTESESGGNQVTEFLLGFMIIGYPIGRQHNIDNQRASYARCMRDRGYDYTPPTEDASGAPQHVPASPGTVSAKDGSFKITLPPGWMQTVPGPTGDPSIQLTAKNPVADAYLLIGSVSATDIQDWQAYADSLRAKLIHGIAQGTSTEIQKIKVNDFDALRTEITGTLKSGVNVHYLGTVIKSSKTIVYVLAWSVESKFASNRSEFAQLASAIHF</sequence>
<dbReference type="Gene3D" id="3.40.1000.10">
    <property type="entry name" value="Mog1/PsbP, alpha/beta/alpha sandwich"/>
    <property type="match status" value="1"/>
</dbReference>
<evidence type="ECO:0000313" key="3">
    <source>
        <dbReference type="Proteomes" id="UP000677898"/>
    </source>
</evidence>
<dbReference type="RefSeq" id="WP_211905504.1">
    <property type="nucleotide sequence ID" value="NZ_CP046730.1"/>
</dbReference>
<keyword evidence="3" id="KW-1185">Reference proteome</keyword>
<dbReference type="EMBL" id="CP046730">
    <property type="protein sequence ID" value="QUP56807.1"/>
    <property type="molecule type" value="Genomic_DNA"/>
</dbReference>
<name>A0ABX7ZPE0_9RALS</name>
<gene>
    <name evidence="2" type="ORF">GO998_24585</name>
</gene>
<geneLocation type="plasmid" evidence="2 3">
    <name>pLLRS-1</name>
</geneLocation>
<proteinExistence type="predicted"/>
<organism evidence="2 3">
    <name type="scientific">Ralstonia syzygii</name>
    <dbReference type="NCBI Taxonomy" id="28097"/>
    <lineage>
        <taxon>Bacteria</taxon>
        <taxon>Pseudomonadati</taxon>
        <taxon>Pseudomonadota</taxon>
        <taxon>Betaproteobacteria</taxon>
        <taxon>Burkholderiales</taxon>
        <taxon>Burkholderiaceae</taxon>
        <taxon>Ralstonia</taxon>
        <taxon>Ralstonia solanacearum species complex</taxon>
    </lineage>
</organism>
<evidence type="ECO:0000256" key="1">
    <source>
        <dbReference type="SAM" id="MobiDB-lite"/>
    </source>
</evidence>
<protein>
    <recommendedName>
        <fullName evidence="4">Lipoprotein LpqN</fullName>
    </recommendedName>
</protein>
<reference evidence="2 3" key="1">
    <citation type="journal article" date="2021" name="Phytopathology">
        <title>Complete genome sequence of Ralstonia syzygii subsp. indonesiensis strain LLRS-1, isolated from wilted tobacco in China.</title>
        <authorList>
            <person name="Lu C.H."/>
            <person name="Li J.Y."/>
            <person name="Mi M.G."/>
            <person name="Lin Z.L."/>
            <person name="Jiang N."/>
            <person name="Gai X."/>
            <person name="Ma J.H."/>
            <person name="Lei L.P."/>
            <person name="Xia Z.Y."/>
        </authorList>
    </citation>
    <scope>NUCLEOTIDE SEQUENCE [LARGE SCALE GENOMIC DNA]</scope>
    <source>
        <strain evidence="2 3">LLRS-1</strain>
    </source>
</reference>